<keyword evidence="7" id="KW-1185">Reference proteome</keyword>
<reference evidence="1" key="2">
    <citation type="submission" date="2018-10" db="EMBL/GenBank/DDBJ databases">
        <title>Effector identification in a new, highly contiguous assembly of the strawberry crown rot pathogen Phytophthora cactorum.</title>
        <authorList>
            <person name="Armitage A.D."/>
            <person name="Nellist C.F."/>
            <person name="Bates H."/>
            <person name="Vickerstaff R.J."/>
            <person name="Harrison R.J."/>
        </authorList>
    </citation>
    <scope>NUCLEOTIDE SEQUENCE</scope>
    <source>
        <strain evidence="1">15-7</strain>
        <strain evidence="2">4032</strain>
        <strain evidence="3">4040</strain>
        <strain evidence="4">P415</strain>
        <strain evidence="5">P421</strain>
    </source>
</reference>
<dbReference type="Proteomes" id="UP000697107">
    <property type="component" value="Unassembled WGS sequence"/>
</dbReference>
<dbReference type="Proteomes" id="UP000760860">
    <property type="component" value="Unassembled WGS sequence"/>
</dbReference>
<comment type="caution">
    <text evidence="6">The sequence shown here is derived from an EMBL/GenBank/DDBJ whole genome shotgun (WGS) entry which is preliminary data.</text>
</comment>
<dbReference type="Proteomes" id="UP000736787">
    <property type="component" value="Unassembled WGS sequence"/>
</dbReference>
<dbReference type="OrthoDB" id="104333at2759"/>
<dbReference type="EMBL" id="MJFZ01000179">
    <property type="protein sequence ID" value="RAW35107.1"/>
    <property type="molecule type" value="Genomic_DNA"/>
</dbReference>
<reference evidence="6 7" key="1">
    <citation type="submission" date="2018-01" db="EMBL/GenBank/DDBJ databases">
        <title>Draft genome of the strawberry crown rot pathogen Phytophthora cactorum.</title>
        <authorList>
            <person name="Armitage A.D."/>
            <person name="Lysoe E."/>
            <person name="Nellist C.F."/>
            <person name="Harrison R.J."/>
            <person name="Brurberg M.B."/>
        </authorList>
    </citation>
    <scope>NUCLEOTIDE SEQUENCE [LARGE SCALE GENOMIC DNA]</scope>
    <source>
        <strain evidence="6 7">10300</strain>
    </source>
</reference>
<evidence type="ECO:0000313" key="5">
    <source>
        <dbReference type="EMBL" id="KAG3220432.1"/>
    </source>
</evidence>
<evidence type="ECO:0000313" key="7">
    <source>
        <dbReference type="Proteomes" id="UP000251314"/>
    </source>
</evidence>
<dbReference type="EMBL" id="RCMK01000567">
    <property type="protein sequence ID" value="KAG2921511.1"/>
    <property type="molecule type" value="Genomic_DNA"/>
</dbReference>
<protein>
    <submittedName>
        <fullName evidence="6">Uncharacterized protein</fullName>
    </submittedName>
</protein>
<name>A0A329SE40_9STRA</name>
<dbReference type="Proteomes" id="UP000774804">
    <property type="component" value="Unassembled WGS sequence"/>
</dbReference>
<dbReference type="VEuPathDB" id="FungiDB:PC110_g8573"/>
<dbReference type="Proteomes" id="UP000735874">
    <property type="component" value="Unassembled WGS sequence"/>
</dbReference>
<dbReference type="Proteomes" id="UP000251314">
    <property type="component" value="Unassembled WGS sequence"/>
</dbReference>
<organism evidence="6 7">
    <name type="scientific">Phytophthora cactorum</name>
    <dbReference type="NCBI Taxonomy" id="29920"/>
    <lineage>
        <taxon>Eukaryota</taxon>
        <taxon>Sar</taxon>
        <taxon>Stramenopiles</taxon>
        <taxon>Oomycota</taxon>
        <taxon>Peronosporomycetes</taxon>
        <taxon>Peronosporales</taxon>
        <taxon>Peronosporaceae</taxon>
        <taxon>Phytophthora</taxon>
    </lineage>
</organism>
<proteinExistence type="predicted"/>
<dbReference type="AlphaFoldDB" id="A0A329SE40"/>
<gene>
    <name evidence="6" type="ORF">PC110_g8573</name>
    <name evidence="1" type="ORF">PC113_g10130</name>
    <name evidence="2" type="ORF">PC115_g17647</name>
    <name evidence="3" type="ORF">PC117_g16212</name>
    <name evidence="4" type="ORF">PC118_g17861</name>
    <name evidence="5" type="ORF">PC129_g8799</name>
</gene>
<evidence type="ECO:0000313" key="1">
    <source>
        <dbReference type="EMBL" id="KAG2858078.1"/>
    </source>
</evidence>
<dbReference type="EMBL" id="RCMI01000852">
    <property type="protein sequence ID" value="KAG2895944.1"/>
    <property type="molecule type" value="Genomic_DNA"/>
</dbReference>
<accession>A0A329SE40</accession>
<dbReference type="EMBL" id="RCMV01000264">
    <property type="protein sequence ID" value="KAG3220432.1"/>
    <property type="molecule type" value="Genomic_DNA"/>
</dbReference>
<dbReference type="EMBL" id="RCML01000841">
    <property type="protein sequence ID" value="KAG2968704.1"/>
    <property type="molecule type" value="Genomic_DNA"/>
</dbReference>
<sequence length="401" mass="45922">MESISSFDSALFNGTAINCVPTTLPVVMPLKENCHKGDQHAATPSRNTTTKLKRETAEEFAKIEKRRVKDRIRRRKTILRRKCEREALNWEITELSKQVDLLKRKIDVDTSASAPTCRKTQELQALTDERRYLRDEVRKQAGLINDIYTVFHDQLGPTDLTPALMSNGKVSERISTPYLEHSEPRLIQQYVRELVDVYKQTASIFPCATQCSPQSSVVTTTRETQNGTEFFQSYGTQMMPFEYRQTCHNLWQLVILGHRQEDRQIYREVEDPENTLALRFRLQGASLVVHHAIRRFQEKDRTVLVWRALTEGEGVFSGMHTDETGWCVVHSSAMDSCAIVETCSRVVPMHIGAAASRVSVAEQFTSIVIKSIEEDILQISMKLDKLLLDEALEHIHVEDED</sequence>
<evidence type="ECO:0000313" key="3">
    <source>
        <dbReference type="EMBL" id="KAG2921511.1"/>
    </source>
</evidence>
<evidence type="ECO:0000313" key="6">
    <source>
        <dbReference type="EMBL" id="RAW35107.1"/>
    </source>
</evidence>
<dbReference type="EMBL" id="RCMG01000265">
    <property type="protein sequence ID" value="KAG2858078.1"/>
    <property type="molecule type" value="Genomic_DNA"/>
</dbReference>
<evidence type="ECO:0000313" key="2">
    <source>
        <dbReference type="EMBL" id="KAG2895944.1"/>
    </source>
</evidence>
<evidence type="ECO:0000313" key="4">
    <source>
        <dbReference type="EMBL" id="KAG2968704.1"/>
    </source>
</evidence>